<dbReference type="AlphaFoldDB" id="A0A2S2QHJ5"/>
<feature type="chain" id="PRO_5044579149" evidence="2">
    <location>
        <begin position="23"/>
        <end position="261"/>
    </location>
</feature>
<dbReference type="InterPro" id="IPR013783">
    <property type="entry name" value="Ig-like_fold"/>
</dbReference>
<keyword evidence="2" id="KW-0732">Signal</keyword>
<evidence type="ECO:0000256" key="2">
    <source>
        <dbReference type="SAM" id="SignalP"/>
    </source>
</evidence>
<dbReference type="InterPro" id="IPR003599">
    <property type="entry name" value="Ig_sub"/>
</dbReference>
<evidence type="ECO:0000313" key="7">
    <source>
        <dbReference type="RefSeq" id="XP_025424481.1"/>
    </source>
</evidence>
<dbReference type="PANTHER" id="PTHR10075:SF14">
    <property type="entry name" value="CELL ADHESION MOLECULE DSCAM2-RELATED"/>
    <property type="match status" value="1"/>
</dbReference>
<accession>A0A2S2QHJ5</accession>
<evidence type="ECO:0000256" key="1">
    <source>
        <dbReference type="ARBA" id="ARBA00023319"/>
    </source>
</evidence>
<keyword evidence="1" id="KW-0393">Immunoglobulin domain</keyword>
<dbReference type="PANTHER" id="PTHR10075">
    <property type="entry name" value="BASIGIN RELATED"/>
    <property type="match status" value="1"/>
</dbReference>
<dbReference type="InterPro" id="IPR007110">
    <property type="entry name" value="Ig-like_dom"/>
</dbReference>
<dbReference type="RefSeq" id="XP_025424481.1">
    <property type="nucleotide sequence ID" value="XM_025568696.1"/>
</dbReference>
<dbReference type="RefSeq" id="XP_025424480.1">
    <property type="nucleotide sequence ID" value="XM_025568695.1"/>
</dbReference>
<dbReference type="GO" id="GO:0030424">
    <property type="term" value="C:axon"/>
    <property type="evidence" value="ECO:0007669"/>
    <property type="project" value="TreeGrafter"/>
</dbReference>
<organism evidence="4">
    <name type="scientific">Sipha flava</name>
    <name type="common">yellow sugarcane aphid</name>
    <dbReference type="NCBI Taxonomy" id="143950"/>
    <lineage>
        <taxon>Eukaryota</taxon>
        <taxon>Metazoa</taxon>
        <taxon>Ecdysozoa</taxon>
        <taxon>Arthropoda</taxon>
        <taxon>Hexapoda</taxon>
        <taxon>Insecta</taxon>
        <taxon>Pterygota</taxon>
        <taxon>Neoptera</taxon>
        <taxon>Paraneoptera</taxon>
        <taxon>Hemiptera</taxon>
        <taxon>Sternorrhyncha</taxon>
        <taxon>Aphidomorpha</taxon>
        <taxon>Aphidoidea</taxon>
        <taxon>Aphididae</taxon>
        <taxon>Sipha</taxon>
    </lineage>
</organism>
<name>A0A2S2QHJ5_9HEMI</name>
<protein>
    <submittedName>
        <fullName evidence="4 6">Neural/ectodermal development factor IMP-L2</fullName>
    </submittedName>
</protein>
<feature type="signal peptide" evidence="2">
    <location>
        <begin position="1"/>
        <end position="22"/>
    </location>
</feature>
<evidence type="ECO:0000313" key="6">
    <source>
        <dbReference type="RefSeq" id="XP_025424480.1"/>
    </source>
</evidence>
<reference evidence="6 7" key="2">
    <citation type="submission" date="2025-04" db="UniProtKB">
        <authorList>
            <consortium name="RefSeq"/>
        </authorList>
    </citation>
    <scope>IDENTIFICATION</scope>
    <source>
        <tissue evidence="6 7">Whole body</tissue>
    </source>
</reference>
<dbReference type="GO" id="GO:0007156">
    <property type="term" value="P:homophilic cell adhesion via plasma membrane adhesion molecules"/>
    <property type="evidence" value="ECO:0007669"/>
    <property type="project" value="TreeGrafter"/>
</dbReference>
<evidence type="ECO:0000313" key="5">
    <source>
        <dbReference type="Proteomes" id="UP000694846"/>
    </source>
</evidence>
<dbReference type="SMART" id="SM00409">
    <property type="entry name" value="IG"/>
    <property type="match status" value="2"/>
</dbReference>
<dbReference type="GO" id="GO:0098632">
    <property type="term" value="F:cell-cell adhesion mediator activity"/>
    <property type="evidence" value="ECO:0007669"/>
    <property type="project" value="TreeGrafter"/>
</dbReference>
<dbReference type="SMART" id="SM00408">
    <property type="entry name" value="IGc2"/>
    <property type="match status" value="2"/>
</dbReference>
<proteinExistence type="predicted"/>
<evidence type="ECO:0000313" key="4">
    <source>
        <dbReference type="EMBL" id="MBY77196.1"/>
    </source>
</evidence>
<dbReference type="Proteomes" id="UP000694846">
    <property type="component" value="Unplaced"/>
</dbReference>
<reference evidence="4" key="1">
    <citation type="submission" date="2018-04" db="EMBL/GenBank/DDBJ databases">
        <title>Transcriptome assembly of Sipha flava.</title>
        <authorList>
            <person name="Scully E.D."/>
            <person name="Geib S.M."/>
            <person name="Palmer N.A."/>
            <person name="Koch K."/>
            <person name="Bradshaw J."/>
            <person name="Heng-Moss T."/>
            <person name="Sarath G."/>
        </authorList>
    </citation>
    <scope>NUCLEOTIDE SEQUENCE</scope>
</reference>
<keyword evidence="5" id="KW-1185">Reference proteome</keyword>
<feature type="domain" description="Ig-like" evidence="3">
    <location>
        <begin position="56"/>
        <end position="154"/>
    </location>
</feature>
<evidence type="ECO:0000259" key="3">
    <source>
        <dbReference type="PROSITE" id="PS50835"/>
    </source>
</evidence>
<dbReference type="PROSITE" id="PS50835">
    <property type="entry name" value="IG_LIKE"/>
    <property type="match status" value="2"/>
</dbReference>
<dbReference type="GO" id="GO:0070593">
    <property type="term" value="P:dendrite self-avoidance"/>
    <property type="evidence" value="ECO:0007669"/>
    <property type="project" value="TreeGrafter"/>
</dbReference>
<dbReference type="GO" id="GO:0007411">
    <property type="term" value="P:axon guidance"/>
    <property type="evidence" value="ECO:0007669"/>
    <property type="project" value="TreeGrafter"/>
</dbReference>
<dbReference type="Pfam" id="PF13927">
    <property type="entry name" value="Ig_3"/>
    <property type="match status" value="2"/>
</dbReference>
<dbReference type="InterPro" id="IPR036179">
    <property type="entry name" value="Ig-like_dom_sf"/>
</dbReference>
<dbReference type="InterPro" id="IPR003598">
    <property type="entry name" value="Ig_sub2"/>
</dbReference>
<dbReference type="OrthoDB" id="6138780at2759"/>
<dbReference type="GO" id="GO:0005886">
    <property type="term" value="C:plasma membrane"/>
    <property type="evidence" value="ECO:0007669"/>
    <property type="project" value="TreeGrafter"/>
</dbReference>
<dbReference type="SUPFAM" id="SSF48726">
    <property type="entry name" value="Immunoglobulin"/>
    <property type="match status" value="2"/>
</dbReference>
<sequence length="261" mass="28926">MGYSAILLGFSWLVLINSTGFAAVIPINHIVENSVDESTFRDNERATVKLELKDWVMVKTTPSEPIRVPPGGRVELECTVFGSPVPHALWTRGVQLNQITVGPNEFEDSGEFQSVGKMTIRHIIDCVQPHHQGLYTCTGQARDQTMASDPVAISVEGRPVQCSKGKARITKWSPIITQMIGTNVVIPCVASGNSLYRQYWKDNFGNIVDTDMDPRRKMGTEGELILNNLSWSDMGEYTCVVENSVSRDSTSTFLYPMLPNA</sequence>
<dbReference type="EMBL" id="GGMS01007993">
    <property type="protein sequence ID" value="MBY77196.1"/>
    <property type="molecule type" value="Transcribed_RNA"/>
</dbReference>
<gene>
    <name evidence="4" type="primary">ImpL2</name>
    <name evidence="6 7" type="synonym">LOC112693576</name>
    <name evidence="4" type="ORF">g.66206</name>
</gene>
<dbReference type="Gene3D" id="2.60.40.10">
    <property type="entry name" value="Immunoglobulins"/>
    <property type="match status" value="2"/>
</dbReference>
<feature type="domain" description="Ig-like" evidence="3">
    <location>
        <begin position="181"/>
        <end position="251"/>
    </location>
</feature>
<dbReference type="CDD" id="cd00096">
    <property type="entry name" value="Ig"/>
    <property type="match status" value="2"/>
</dbReference>